<sequence>HEGWEHIEIVLPGDPETLNARALALLSDEGLSLPGISVKTSSPKGEHERLPNPTLAVTDGKTLKRSLPASSRRN</sequence>
<organism evidence="2 3">
    <name type="scientific">Escherichia coli</name>
    <dbReference type="NCBI Taxonomy" id="562"/>
    <lineage>
        <taxon>Bacteria</taxon>
        <taxon>Pseudomonadati</taxon>
        <taxon>Pseudomonadota</taxon>
        <taxon>Gammaproteobacteria</taxon>
        <taxon>Enterobacterales</taxon>
        <taxon>Enterobacteriaceae</taxon>
        <taxon>Escherichia</taxon>
    </lineage>
</organism>
<dbReference type="AlphaFoldDB" id="A0A2W6P2V7"/>
<dbReference type="PANTHER" id="PTHR37519:SF1">
    <property type="entry name" value="DIHYDROXYBIPHENYL DIOXYGENASE DOMAIN-CONTAINING PROTEIN"/>
    <property type="match status" value="1"/>
</dbReference>
<accession>A0A2W6P2V7</accession>
<dbReference type="EMBL" id="QKWZ01000934">
    <property type="protein sequence ID" value="PZT62355.1"/>
    <property type="molecule type" value="Genomic_DNA"/>
</dbReference>
<evidence type="ECO:0000256" key="1">
    <source>
        <dbReference type="SAM" id="MobiDB-lite"/>
    </source>
</evidence>
<dbReference type="Pfam" id="PF06185">
    <property type="entry name" value="YecM"/>
    <property type="match status" value="1"/>
</dbReference>
<reference evidence="2 3" key="1">
    <citation type="submission" date="2018-06" db="EMBL/GenBank/DDBJ databases">
        <title>Draft genome sequence of mcr-1-harboring Escherichia coli isolated from wound infection of a hospitalized patient, in Bolivia.</title>
        <authorList>
            <person name="Munoz M.E."/>
            <person name="Moura Q."/>
            <person name="Ventura P.R.M."/>
            <person name="Bustos L.R."/>
            <person name="Ovando B.G."/>
            <person name="Terrazas D.I.V."/>
            <person name="Yarhui N.B."/>
            <person name="Cerdeira L."/>
            <person name="Lincopan N."/>
        </authorList>
    </citation>
    <scope>NUCLEOTIDE SEQUENCE [LARGE SCALE GENOMIC DNA]</scope>
    <source>
        <strain evidence="2 3">EcMLT</strain>
    </source>
</reference>
<dbReference type="InterPro" id="IPR029068">
    <property type="entry name" value="Glyas_Bleomycin-R_OHBP_Dase"/>
</dbReference>
<feature type="non-terminal residue" evidence="2">
    <location>
        <position position="1"/>
    </location>
</feature>
<dbReference type="Gene3D" id="3.10.180.10">
    <property type="entry name" value="2,3-Dihydroxybiphenyl 1,2-Dioxygenase, domain 1"/>
    <property type="match status" value="1"/>
</dbReference>
<evidence type="ECO:0000313" key="3">
    <source>
        <dbReference type="Proteomes" id="UP000249482"/>
    </source>
</evidence>
<evidence type="ECO:0000313" key="2">
    <source>
        <dbReference type="EMBL" id="PZT62355.1"/>
    </source>
</evidence>
<dbReference type="Proteomes" id="UP000249482">
    <property type="component" value="Unassembled WGS sequence"/>
</dbReference>
<proteinExistence type="predicted"/>
<dbReference type="SUPFAM" id="SSF54593">
    <property type="entry name" value="Glyoxalase/Bleomycin resistance protein/Dihydroxybiphenyl dioxygenase"/>
    <property type="match status" value="1"/>
</dbReference>
<protein>
    <submittedName>
        <fullName evidence="2">Metalloprotein</fullName>
    </submittedName>
</protein>
<dbReference type="PANTHER" id="PTHR37519">
    <property type="match status" value="1"/>
</dbReference>
<dbReference type="InterPro" id="IPR010393">
    <property type="entry name" value="DUF991_YecM-like"/>
</dbReference>
<feature type="region of interest" description="Disordered" evidence="1">
    <location>
        <begin position="34"/>
        <end position="54"/>
    </location>
</feature>
<dbReference type="GO" id="GO:0005829">
    <property type="term" value="C:cytosol"/>
    <property type="evidence" value="ECO:0007669"/>
    <property type="project" value="TreeGrafter"/>
</dbReference>
<comment type="caution">
    <text evidence="2">The sequence shown here is derived from an EMBL/GenBank/DDBJ whole genome shotgun (WGS) entry which is preliminary data.</text>
</comment>
<name>A0A2W6P2V7_ECOLX</name>
<gene>
    <name evidence="2" type="ORF">DNQ45_26550</name>
</gene>